<dbReference type="GO" id="GO:0005737">
    <property type="term" value="C:cytoplasm"/>
    <property type="evidence" value="ECO:0007669"/>
    <property type="project" value="TreeGrafter"/>
</dbReference>
<dbReference type="InterPro" id="IPR036400">
    <property type="entry name" value="Cyt_B5-like_heme/steroid_sf"/>
</dbReference>
<dbReference type="Gene3D" id="3.10.120.10">
    <property type="entry name" value="Cytochrome b5-like heme/steroid binding domain"/>
    <property type="match status" value="1"/>
</dbReference>
<dbReference type="InterPro" id="IPR018506">
    <property type="entry name" value="Cyt_B5_heme-BS"/>
</dbReference>
<dbReference type="GO" id="GO:0004128">
    <property type="term" value="F:cytochrome-b5 reductase activity, acting on NAD(P)H"/>
    <property type="evidence" value="ECO:0007669"/>
    <property type="project" value="TreeGrafter"/>
</dbReference>
<dbReference type="PROSITE" id="PS00191">
    <property type="entry name" value="CYTOCHROME_B5_1"/>
    <property type="match status" value="1"/>
</dbReference>
<dbReference type="SUPFAM" id="SSF55856">
    <property type="entry name" value="Cytochrome b5-like heme/steroid binding domain"/>
    <property type="match status" value="1"/>
</dbReference>
<dbReference type="SMART" id="SM01117">
    <property type="entry name" value="Cyt-b5"/>
    <property type="match status" value="1"/>
</dbReference>
<sequence>MLELNKGAIVETSVCPVESDEVAKHTSENDCWCIFDGKVYDITRYLDMHPGGRRHLLEYAGMDLTDEFLRVHPWVNAQFLLKSLCVGRLKLEQESNEMEPTKVDTMGRQ</sequence>
<dbReference type="PANTHER" id="PTHR46237">
    <property type="entry name" value="CYTOCHROME B5 REDUCTASE 4 FAMILY MEMBER"/>
    <property type="match status" value="1"/>
</dbReference>
<dbReference type="PANTHER" id="PTHR46237:SF1">
    <property type="entry name" value="CYTOCHROME B5 REDUCTASE 4"/>
    <property type="match status" value="1"/>
</dbReference>
<proteinExistence type="evidence at transcript level"/>
<reference evidence="6" key="1">
    <citation type="journal article" date="2017" name="Front. Cell. Infect. Microbiol.">
        <title>The Distinct Transcriptional Response of the Midgut of Amblyomma sculptum and Amblyomma aureolatum Ticks to Rickettsia rickettsii Correlates to Their Differences in Susceptibility to Infection.</title>
        <authorList>
            <person name="Martins L.A."/>
            <person name="Galletti M.F.B.M."/>
            <person name="Ribeiro J.M."/>
            <person name="Fujita A."/>
            <person name="Costa F.B."/>
            <person name="Labruna M.B."/>
            <person name="Daffre S."/>
            <person name="Fogaca A.C."/>
        </authorList>
    </citation>
    <scope>NUCLEOTIDE SEQUENCE</scope>
</reference>
<evidence type="ECO:0000256" key="2">
    <source>
        <dbReference type="ARBA" id="ARBA00022723"/>
    </source>
</evidence>
<dbReference type="InterPro" id="IPR051872">
    <property type="entry name" value="Cytochrome_b5/Flavoprotein_Rdt"/>
</dbReference>
<protein>
    <submittedName>
        <fullName evidence="6">Putative cytochrome b5-like heme/steroid binding domain protein</fullName>
    </submittedName>
</protein>
<comment type="similarity">
    <text evidence="4">Belongs to the cytochrome b5 family.</text>
</comment>
<dbReference type="InterPro" id="IPR001199">
    <property type="entry name" value="Cyt_B5-like_heme/steroid-bd"/>
</dbReference>
<keyword evidence="1 4" id="KW-0349">Heme</keyword>
<evidence type="ECO:0000256" key="3">
    <source>
        <dbReference type="ARBA" id="ARBA00023004"/>
    </source>
</evidence>
<organism evidence="6">
    <name type="scientific">Amblyomma aureolatum</name>
    <dbReference type="NCBI Taxonomy" id="187763"/>
    <lineage>
        <taxon>Eukaryota</taxon>
        <taxon>Metazoa</taxon>
        <taxon>Ecdysozoa</taxon>
        <taxon>Arthropoda</taxon>
        <taxon>Chelicerata</taxon>
        <taxon>Arachnida</taxon>
        <taxon>Acari</taxon>
        <taxon>Parasitiformes</taxon>
        <taxon>Ixodida</taxon>
        <taxon>Ixodoidea</taxon>
        <taxon>Ixodidae</taxon>
        <taxon>Amblyomminae</taxon>
        <taxon>Amblyomma</taxon>
    </lineage>
</organism>
<evidence type="ECO:0000313" key="6">
    <source>
        <dbReference type="EMBL" id="JAT92924.1"/>
    </source>
</evidence>
<dbReference type="PROSITE" id="PS50255">
    <property type="entry name" value="CYTOCHROME_B5_2"/>
    <property type="match status" value="1"/>
</dbReference>
<dbReference type="GO" id="GO:0046872">
    <property type="term" value="F:metal ion binding"/>
    <property type="evidence" value="ECO:0007669"/>
    <property type="project" value="UniProtKB-UniRule"/>
</dbReference>
<dbReference type="GO" id="GO:0020037">
    <property type="term" value="F:heme binding"/>
    <property type="evidence" value="ECO:0007669"/>
    <property type="project" value="UniProtKB-UniRule"/>
</dbReference>
<evidence type="ECO:0000259" key="5">
    <source>
        <dbReference type="PROSITE" id="PS50255"/>
    </source>
</evidence>
<evidence type="ECO:0000256" key="1">
    <source>
        <dbReference type="ARBA" id="ARBA00022617"/>
    </source>
</evidence>
<name>A0A1E1X106_9ACAR</name>
<accession>A0A1E1X106</accession>
<dbReference type="PRINTS" id="PR00363">
    <property type="entry name" value="CYTOCHROMEB5"/>
</dbReference>
<evidence type="ECO:0000256" key="4">
    <source>
        <dbReference type="RuleBase" id="RU362121"/>
    </source>
</evidence>
<keyword evidence="3 4" id="KW-0408">Iron</keyword>
<feature type="domain" description="Cytochrome b5 heme-binding" evidence="5">
    <location>
        <begin position="20"/>
        <end position="90"/>
    </location>
</feature>
<keyword evidence="2 4" id="KW-0479">Metal-binding</keyword>
<dbReference type="Pfam" id="PF00173">
    <property type="entry name" value="Cyt-b5"/>
    <property type="match status" value="1"/>
</dbReference>
<dbReference type="AlphaFoldDB" id="A0A1E1X106"/>
<dbReference type="EMBL" id="GFAC01006264">
    <property type="protein sequence ID" value="JAT92924.1"/>
    <property type="molecule type" value="mRNA"/>
</dbReference>